<gene>
    <name evidence="1" type="ORF">SAMN05421795_105161</name>
</gene>
<organism evidence="1 2">
    <name type="scientific">Phaeovulum vinaykumarii</name>
    <dbReference type="NCBI Taxonomy" id="407234"/>
    <lineage>
        <taxon>Bacteria</taxon>
        <taxon>Pseudomonadati</taxon>
        <taxon>Pseudomonadota</taxon>
        <taxon>Alphaproteobacteria</taxon>
        <taxon>Rhodobacterales</taxon>
        <taxon>Paracoccaceae</taxon>
        <taxon>Phaeovulum</taxon>
    </lineage>
</organism>
<reference evidence="2" key="1">
    <citation type="submission" date="2017-01" db="EMBL/GenBank/DDBJ databases">
        <authorList>
            <person name="Varghese N."/>
            <person name="Submissions S."/>
        </authorList>
    </citation>
    <scope>NUCLEOTIDE SEQUENCE [LARGE SCALE GENOMIC DNA]</scope>
    <source>
        <strain evidence="2">DSM 18714</strain>
    </source>
</reference>
<dbReference type="STRING" id="407234.SAMN05421795_105161"/>
<evidence type="ECO:0000313" key="2">
    <source>
        <dbReference type="Proteomes" id="UP000186098"/>
    </source>
</evidence>
<proteinExistence type="predicted"/>
<evidence type="ECO:0000313" key="1">
    <source>
        <dbReference type="EMBL" id="SIS80808.1"/>
    </source>
</evidence>
<keyword evidence="2" id="KW-1185">Reference proteome</keyword>
<sequence>MPPRRPGVSGRAVSGGVGEFALFFSGGLPIVAAMTRTLHIPATLGARCAGSAHVLNLRGLLLLSCL</sequence>
<accession>A0A1N7M3Z4</accession>
<dbReference type="Proteomes" id="UP000186098">
    <property type="component" value="Unassembled WGS sequence"/>
</dbReference>
<protein>
    <submittedName>
        <fullName evidence="1">Uncharacterized protein</fullName>
    </submittedName>
</protein>
<name>A0A1N7M3Z4_9RHOB</name>
<dbReference type="AlphaFoldDB" id="A0A1N7M3Z4"/>
<dbReference type="EMBL" id="FTOM01000005">
    <property type="protein sequence ID" value="SIS80808.1"/>
    <property type="molecule type" value="Genomic_DNA"/>
</dbReference>